<evidence type="ECO:0000259" key="2">
    <source>
        <dbReference type="Pfam" id="PF01757"/>
    </source>
</evidence>
<feature type="transmembrane region" description="Helical" evidence="1">
    <location>
        <begin position="334"/>
        <end position="357"/>
    </location>
</feature>
<feature type="transmembrane region" description="Helical" evidence="1">
    <location>
        <begin position="301"/>
        <end position="322"/>
    </location>
</feature>
<dbReference type="PANTHER" id="PTHR23028">
    <property type="entry name" value="ACETYLTRANSFERASE"/>
    <property type="match status" value="1"/>
</dbReference>
<proteinExistence type="predicted"/>
<comment type="caution">
    <text evidence="3">The sequence shown here is derived from an EMBL/GenBank/DDBJ whole genome shotgun (WGS) entry which is preliminary data.</text>
</comment>
<dbReference type="EMBL" id="JABBZM010000032">
    <property type="protein sequence ID" value="NMV41405.1"/>
    <property type="molecule type" value="Genomic_DNA"/>
</dbReference>
<dbReference type="GO" id="GO:0016747">
    <property type="term" value="F:acyltransferase activity, transferring groups other than amino-acyl groups"/>
    <property type="evidence" value="ECO:0007669"/>
    <property type="project" value="InterPro"/>
</dbReference>
<dbReference type="Proteomes" id="UP000575469">
    <property type="component" value="Unassembled WGS sequence"/>
</dbReference>
<keyword evidence="1" id="KW-1133">Transmembrane helix</keyword>
<keyword evidence="1" id="KW-0812">Transmembrane</keyword>
<feature type="transmembrane region" description="Helical" evidence="1">
    <location>
        <begin position="173"/>
        <end position="191"/>
    </location>
</feature>
<feature type="transmembrane region" description="Helical" evidence="1">
    <location>
        <begin position="268"/>
        <end position="289"/>
    </location>
</feature>
<dbReference type="InterPro" id="IPR050879">
    <property type="entry name" value="Acyltransferase_3"/>
</dbReference>
<protein>
    <submittedName>
        <fullName evidence="3">Acyltransferase</fullName>
    </submittedName>
</protein>
<dbReference type="InterPro" id="IPR002656">
    <property type="entry name" value="Acyl_transf_3_dom"/>
</dbReference>
<dbReference type="PANTHER" id="PTHR23028:SF53">
    <property type="entry name" value="ACYL_TRANSF_3 DOMAIN-CONTAINING PROTEIN"/>
    <property type="match status" value="1"/>
</dbReference>
<dbReference type="GO" id="GO:0000271">
    <property type="term" value="P:polysaccharide biosynthetic process"/>
    <property type="evidence" value="ECO:0007669"/>
    <property type="project" value="TreeGrafter"/>
</dbReference>
<reference evidence="3 4" key="1">
    <citation type="submission" date="2020-04" db="EMBL/GenBank/DDBJ databases">
        <title>Ralstonia insidiosa genome sequencing and assembly.</title>
        <authorList>
            <person name="Martins R.C.R."/>
            <person name="Perdigao-Neto L.V."/>
            <person name="Levin A.S.S."/>
            <person name="Costa S.F."/>
        </authorList>
    </citation>
    <scope>NUCLEOTIDE SEQUENCE [LARGE SCALE GENOMIC DNA]</scope>
    <source>
        <strain evidence="3 4">5047</strain>
    </source>
</reference>
<feature type="transmembrane region" description="Helical" evidence="1">
    <location>
        <begin position="143"/>
        <end position="161"/>
    </location>
</feature>
<organism evidence="3 4">
    <name type="scientific">Ralstonia insidiosa</name>
    <dbReference type="NCBI Taxonomy" id="190721"/>
    <lineage>
        <taxon>Bacteria</taxon>
        <taxon>Pseudomonadati</taxon>
        <taxon>Pseudomonadota</taxon>
        <taxon>Betaproteobacteria</taxon>
        <taxon>Burkholderiales</taxon>
        <taxon>Burkholderiaceae</taxon>
        <taxon>Ralstonia</taxon>
    </lineage>
</organism>
<keyword evidence="3" id="KW-0012">Acyltransferase</keyword>
<feature type="transmembrane region" description="Helical" evidence="1">
    <location>
        <begin position="243"/>
        <end position="262"/>
    </location>
</feature>
<dbReference type="GO" id="GO:0016020">
    <property type="term" value="C:membrane"/>
    <property type="evidence" value="ECO:0007669"/>
    <property type="project" value="TreeGrafter"/>
</dbReference>
<dbReference type="RefSeq" id="WP_169341638.1">
    <property type="nucleotide sequence ID" value="NZ_JABBZM010000032.1"/>
</dbReference>
<sequence length="387" mass="42744">MVLTFRTPAASRLPSLTGLRFLAAVLVFLYHGSLMKIVVFNPFADAQWATAYNHLFNVGGRVGVSFFFVLSGFVLTWSARSTDTTSAFLKRRLLKIYPNHIVTWAAAMMLLVAPGTRPAVWLPNLLLLHAWAPEDDILRGVNAVSWSLCSELVFYMLFPLILPAVQRIRAGRLWWWAAGTVAALLAAQGLITLLTPDAPVAPGWPLPELRFWLAYFFPPLRLFEFVLGMLMARILMTGQWIRLGLLPAFLFMVLGYVAARVVPFQYSLNAVTIVPIALLITAVAATDVADAPTLLASRPMVWLGEVSFAFYMVHLEVLYGAQALLHGQAFATPMALGVIAAEFGTALLLAWMLYALVERPIMRRWAGSARPRTARALVSRADDGSRA</sequence>
<feature type="transmembrane region" description="Helical" evidence="1">
    <location>
        <begin position="101"/>
        <end position="123"/>
    </location>
</feature>
<evidence type="ECO:0000313" key="3">
    <source>
        <dbReference type="EMBL" id="NMV41405.1"/>
    </source>
</evidence>
<dbReference type="AlphaFoldDB" id="A0A848P7U6"/>
<feature type="transmembrane region" description="Helical" evidence="1">
    <location>
        <begin position="21"/>
        <end position="40"/>
    </location>
</feature>
<keyword evidence="1" id="KW-0472">Membrane</keyword>
<evidence type="ECO:0000313" key="4">
    <source>
        <dbReference type="Proteomes" id="UP000575469"/>
    </source>
</evidence>
<feature type="domain" description="Acyltransferase 3" evidence="2">
    <location>
        <begin position="15"/>
        <end position="353"/>
    </location>
</feature>
<name>A0A848P7U6_9RALS</name>
<keyword evidence="3" id="KW-0808">Transferase</keyword>
<accession>A0A848P7U6</accession>
<feature type="transmembrane region" description="Helical" evidence="1">
    <location>
        <begin position="60"/>
        <end position="80"/>
    </location>
</feature>
<feature type="transmembrane region" description="Helical" evidence="1">
    <location>
        <begin position="211"/>
        <end position="231"/>
    </location>
</feature>
<gene>
    <name evidence="3" type="ORF">HGR00_26145</name>
</gene>
<evidence type="ECO:0000256" key="1">
    <source>
        <dbReference type="SAM" id="Phobius"/>
    </source>
</evidence>
<dbReference type="Pfam" id="PF01757">
    <property type="entry name" value="Acyl_transf_3"/>
    <property type="match status" value="1"/>
</dbReference>